<comment type="subcellular location">
    <subcellularLocation>
        <location evidence="1">Membrane</location>
        <topology evidence="1">Multi-pass membrane protein</topology>
    </subcellularLocation>
</comment>
<dbReference type="Gene3D" id="1.20.1250.20">
    <property type="entry name" value="MFS general substrate transporter like domains"/>
    <property type="match status" value="1"/>
</dbReference>
<dbReference type="PANTHER" id="PTHR43791:SF65">
    <property type="entry name" value="MAJOR FACILITATOR SUPERFAMILY (MFS) PROFILE DOMAIN-CONTAINING PROTEIN-RELATED"/>
    <property type="match status" value="1"/>
</dbReference>
<dbReference type="Pfam" id="PF07690">
    <property type="entry name" value="MFS_1"/>
    <property type="match status" value="1"/>
</dbReference>
<dbReference type="PANTHER" id="PTHR43791">
    <property type="entry name" value="PERMEASE-RELATED"/>
    <property type="match status" value="1"/>
</dbReference>
<evidence type="ECO:0000256" key="2">
    <source>
        <dbReference type="ARBA" id="ARBA00022448"/>
    </source>
</evidence>
<dbReference type="GO" id="GO:0022857">
    <property type="term" value="F:transmembrane transporter activity"/>
    <property type="evidence" value="ECO:0007669"/>
    <property type="project" value="InterPro"/>
</dbReference>
<feature type="transmembrane region" description="Helical" evidence="7">
    <location>
        <begin position="397"/>
        <end position="415"/>
    </location>
</feature>
<evidence type="ECO:0000256" key="1">
    <source>
        <dbReference type="ARBA" id="ARBA00004141"/>
    </source>
</evidence>
<dbReference type="InterPro" id="IPR011701">
    <property type="entry name" value="MFS"/>
</dbReference>
<feature type="transmembrane region" description="Helical" evidence="7">
    <location>
        <begin position="336"/>
        <end position="356"/>
    </location>
</feature>
<evidence type="ECO:0000313" key="9">
    <source>
        <dbReference type="Proteomes" id="UP000616885"/>
    </source>
</evidence>
<protein>
    <recommendedName>
        <fullName evidence="10">Major facilitator superfamily (MFS) profile domain-containing protein</fullName>
    </recommendedName>
</protein>
<feature type="transmembrane region" description="Helical" evidence="7">
    <location>
        <begin position="256"/>
        <end position="277"/>
    </location>
</feature>
<dbReference type="FunFam" id="1.20.1250.20:FF:000106">
    <property type="entry name" value="MFS transporter, putative"/>
    <property type="match status" value="1"/>
</dbReference>
<evidence type="ECO:0000256" key="6">
    <source>
        <dbReference type="SAM" id="MobiDB-lite"/>
    </source>
</evidence>
<dbReference type="EMBL" id="JADCTT010000008">
    <property type="protein sequence ID" value="KAF9749044.1"/>
    <property type="molecule type" value="Genomic_DNA"/>
</dbReference>
<feature type="region of interest" description="Disordered" evidence="6">
    <location>
        <begin position="1"/>
        <end position="26"/>
    </location>
</feature>
<keyword evidence="5 7" id="KW-0472">Membrane</keyword>
<proteinExistence type="predicted"/>
<evidence type="ECO:0000256" key="3">
    <source>
        <dbReference type="ARBA" id="ARBA00022692"/>
    </source>
</evidence>
<evidence type="ECO:0000256" key="4">
    <source>
        <dbReference type="ARBA" id="ARBA00022989"/>
    </source>
</evidence>
<organism evidence="8 9">
    <name type="scientific">Bionectria ochroleuca</name>
    <name type="common">Gliocladium roseum</name>
    <dbReference type="NCBI Taxonomy" id="29856"/>
    <lineage>
        <taxon>Eukaryota</taxon>
        <taxon>Fungi</taxon>
        <taxon>Dikarya</taxon>
        <taxon>Ascomycota</taxon>
        <taxon>Pezizomycotina</taxon>
        <taxon>Sordariomycetes</taxon>
        <taxon>Hypocreomycetidae</taxon>
        <taxon>Hypocreales</taxon>
        <taxon>Bionectriaceae</taxon>
        <taxon>Clonostachys</taxon>
    </lineage>
</organism>
<keyword evidence="3 7" id="KW-0812">Transmembrane</keyword>
<feature type="transmembrane region" description="Helical" evidence="7">
    <location>
        <begin position="221"/>
        <end position="244"/>
    </location>
</feature>
<keyword evidence="2" id="KW-0813">Transport</keyword>
<dbReference type="FunFam" id="1.20.1250.20:FF:000247">
    <property type="entry name" value="MFS general substrate transporter"/>
    <property type="match status" value="1"/>
</dbReference>
<keyword evidence="4 7" id="KW-1133">Transmembrane helix</keyword>
<evidence type="ECO:0000313" key="8">
    <source>
        <dbReference type="EMBL" id="KAF9749044.1"/>
    </source>
</evidence>
<accession>A0A8H7N4K5</accession>
<gene>
    <name evidence="8" type="ORF">IM811_016839</name>
</gene>
<reference evidence="8" key="1">
    <citation type="submission" date="2020-10" db="EMBL/GenBank/DDBJ databases">
        <title>High-Quality Genome Resource of Clonostachys rosea strain S41 by Oxford Nanopore Long-Read Sequencing.</title>
        <authorList>
            <person name="Wang H."/>
        </authorList>
    </citation>
    <scope>NUCLEOTIDE SEQUENCE</scope>
    <source>
        <strain evidence="8">S41</strain>
    </source>
</reference>
<dbReference type="GO" id="GO:0016020">
    <property type="term" value="C:membrane"/>
    <property type="evidence" value="ECO:0007669"/>
    <property type="project" value="UniProtKB-SubCell"/>
</dbReference>
<evidence type="ECO:0000256" key="5">
    <source>
        <dbReference type="ARBA" id="ARBA00023136"/>
    </source>
</evidence>
<comment type="caution">
    <text evidence="8">The sequence shown here is derived from an EMBL/GenBank/DDBJ whole genome shotgun (WGS) entry which is preliminary data.</text>
</comment>
<feature type="transmembrane region" description="Helical" evidence="7">
    <location>
        <begin position="191"/>
        <end position="209"/>
    </location>
</feature>
<evidence type="ECO:0008006" key="10">
    <source>
        <dbReference type="Google" id="ProtNLM"/>
    </source>
</evidence>
<dbReference type="InterPro" id="IPR036259">
    <property type="entry name" value="MFS_trans_sf"/>
</dbReference>
<dbReference type="Proteomes" id="UP000616885">
    <property type="component" value="Unassembled WGS sequence"/>
</dbReference>
<dbReference type="AlphaFoldDB" id="A0A8H7N4K5"/>
<feature type="transmembrane region" description="Helical" evidence="7">
    <location>
        <begin position="368"/>
        <end position="391"/>
    </location>
</feature>
<sequence length="664" mass="75620">MSTAFVRRADRTEKAYTSSSDNGEDKKNTFWWQRSKTITDGEAIATQESVFDDPDLAKRYQPRADWENLHRFDPLARWTINEEKKIIRKIDIRIMVFACIMFIALELDRSNISQAVSDNFLGDLGMTTNDYNLGITVFRLSFLCAELPSQLISKWMGPDRWIPLQLCLWSIVSGAQFWLNGRTSFLACRSLLAILQGGFIPDVILYLSYFYKGAELSVRLAYFWTALQVADILSGFLGAGFLQLRGLHGLEGWRWLFLFEGILTLLVGILAIFLMPAGPTQTKGILRGKNGWFTEREETIMVNRVIRDDPSKGDMHNRQPITPKLLLQSLADYDMWPLYAIGLVWGIPVNPTNQYFTLMLRKLGFSVIITNLLTVPPMVLSIVTILGITYLSETLKQRAYVTVISQIWILPFLIYLNVVDITQINKWVGWVILTLLLAYPSPHAIQVSWNSKNSNAVRLRTVSAAVYNMSVQASGIIASNVYRQDDAPRYARGNKNLVAVASMNIVLYFLTKAYYVWRNKSRDKKWNAMTEDEKKHYLDTTTDEGNKRLDFSRSHPTTVDVVKEDEIEEFRPEVMLVELLYEELLLKLEGTPVVVDEDGVVLIVEDFSSPVVVYLVLDRFVESLKLVDIDPGGDPRDVVDIGVVSEETETEIEEEPELREGVVG</sequence>
<name>A0A8H7N4K5_BIOOC</name>
<dbReference type="SUPFAM" id="SSF103473">
    <property type="entry name" value="MFS general substrate transporter"/>
    <property type="match status" value="1"/>
</dbReference>
<feature type="transmembrane region" description="Helical" evidence="7">
    <location>
        <begin position="427"/>
        <end position="445"/>
    </location>
</feature>
<evidence type="ECO:0000256" key="7">
    <source>
        <dbReference type="SAM" id="Phobius"/>
    </source>
</evidence>
<feature type="transmembrane region" description="Helical" evidence="7">
    <location>
        <begin position="497"/>
        <end position="517"/>
    </location>
</feature>